<dbReference type="CDD" id="cd13229">
    <property type="entry name" value="PH_TFIIH"/>
    <property type="match status" value="1"/>
</dbReference>
<dbReference type="GeneID" id="20194539"/>
<dbReference type="CTD" id="20194539"/>
<evidence type="ECO:0000256" key="9">
    <source>
        <dbReference type="ARBA" id="ARBA00057028"/>
    </source>
</evidence>
<keyword evidence="4" id="KW-0227">DNA damage</keyword>
<dbReference type="SUPFAM" id="SSF50729">
    <property type="entry name" value="PH domain-like"/>
    <property type="match status" value="1"/>
</dbReference>
<feature type="region of interest" description="Disordered" evidence="11">
    <location>
        <begin position="351"/>
        <end position="372"/>
    </location>
</feature>
<evidence type="ECO:0000256" key="5">
    <source>
        <dbReference type="ARBA" id="ARBA00023015"/>
    </source>
</evidence>
<keyword evidence="15" id="KW-1185">Reference proteome</keyword>
<dbReference type="GO" id="GO:0006366">
    <property type="term" value="P:transcription by RNA polymerase II"/>
    <property type="evidence" value="ECO:0000318"/>
    <property type="project" value="GO_Central"/>
</dbReference>
<evidence type="ECO:0000313" key="14">
    <source>
        <dbReference type="EnsemblMetazoa" id="HelroP102185"/>
    </source>
</evidence>
<evidence type="ECO:0000256" key="8">
    <source>
        <dbReference type="ARBA" id="ARBA00023242"/>
    </source>
</evidence>
<feature type="domain" description="BSD" evidence="12">
    <location>
        <begin position="179"/>
        <end position="231"/>
    </location>
</feature>
<dbReference type="EnsemblMetazoa" id="HelroT102185">
    <property type="protein sequence ID" value="HelroP102185"/>
    <property type="gene ID" value="HelroG102185"/>
</dbReference>
<evidence type="ECO:0000256" key="1">
    <source>
        <dbReference type="ARBA" id="ARBA00004123"/>
    </source>
</evidence>
<dbReference type="InterPro" id="IPR011993">
    <property type="entry name" value="PH-like_dom_sf"/>
</dbReference>
<protein>
    <recommendedName>
        <fullName evidence="10">General transcription factor IIH subunit 1</fullName>
    </recommendedName>
</protein>
<dbReference type="Pfam" id="PF08567">
    <property type="entry name" value="PH_TFIIH"/>
    <property type="match status" value="1"/>
</dbReference>
<dbReference type="OrthoDB" id="360521at2759"/>
<feature type="domain" description="BSD" evidence="12">
    <location>
        <begin position="104"/>
        <end position="157"/>
    </location>
</feature>
<keyword evidence="5" id="KW-0805">Transcription regulation</keyword>
<name>T1ED87_HELRO</name>
<dbReference type="FunFam" id="2.30.29.30:FF:000115">
    <property type="entry name" value="General transcription factor IIH subunit 1"/>
    <property type="match status" value="1"/>
</dbReference>
<comment type="subcellular location">
    <subcellularLocation>
        <location evidence="1">Nucleus</location>
    </subcellularLocation>
</comment>
<dbReference type="GO" id="GO:0006360">
    <property type="term" value="P:transcription by RNA polymerase I"/>
    <property type="evidence" value="ECO:0000318"/>
    <property type="project" value="GO_Central"/>
</dbReference>
<dbReference type="PROSITE" id="PS50858">
    <property type="entry name" value="BSD"/>
    <property type="match status" value="2"/>
</dbReference>
<dbReference type="STRING" id="6412.T1ED87"/>
<dbReference type="InParanoid" id="T1ED87"/>
<dbReference type="InterPro" id="IPR035925">
    <property type="entry name" value="BSD_dom_sf"/>
</dbReference>
<dbReference type="GO" id="GO:0006289">
    <property type="term" value="P:nucleotide-excision repair"/>
    <property type="evidence" value="ECO:0007669"/>
    <property type="project" value="InterPro"/>
</dbReference>
<dbReference type="Pfam" id="PF03909">
    <property type="entry name" value="BSD"/>
    <property type="match status" value="1"/>
</dbReference>
<comment type="similarity">
    <text evidence="2">Belongs to the TFB1 family.</text>
</comment>
<organism evidence="14 15">
    <name type="scientific">Helobdella robusta</name>
    <name type="common">Californian leech</name>
    <dbReference type="NCBI Taxonomy" id="6412"/>
    <lineage>
        <taxon>Eukaryota</taxon>
        <taxon>Metazoa</taxon>
        <taxon>Spiralia</taxon>
        <taxon>Lophotrochozoa</taxon>
        <taxon>Annelida</taxon>
        <taxon>Clitellata</taxon>
        <taxon>Hirudinea</taxon>
        <taxon>Rhynchobdellida</taxon>
        <taxon>Glossiphoniidae</taxon>
        <taxon>Helobdella</taxon>
    </lineage>
</organism>
<dbReference type="AlphaFoldDB" id="T1ED87"/>
<dbReference type="eggNOG" id="KOG2074">
    <property type="taxonomic scope" value="Eukaryota"/>
</dbReference>
<dbReference type="Proteomes" id="UP000015101">
    <property type="component" value="Unassembled WGS sequence"/>
</dbReference>
<evidence type="ECO:0000313" key="13">
    <source>
        <dbReference type="EMBL" id="ESN97259.1"/>
    </source>
</evidence>
<proteinExistence type="inferred from homology"/>
<dbReference type="GO" id="GO:0006281">
    <property type="term" value="P:DNA repair"/>
    <property type="evidence" value="ECO:0000318"/>
    <property type="project" value="GO_Central"/>
</dbReference>
<dbReference type="OMA" id="VCTCELL"/>
<evidence type="ECO:0000256" key="3">
    <source>
        <dbReference type="ARBA" id="ARBA00022737"/>
    </source>
</evidence>
<sequence>MAKSLEDVLLNITHVKNKKCDGTLYLLTERLAWMPSGKDSFTISYNYSDIKVQKISPDKKEKIQLQIVLHSSGASTFHFNNPGGRSAQLKDRESVKDLLQQMLVKFKRKINGDLEEKHKMLQEDPELFQMYKNLVVGNVLTPEEFWSDRLKSNKLIDSSAQNIGVSAGFLADIQGTAEGCNGIRYNLTPDVIDNIFKTYPAVEQKHLEYVPDKLTEQEFWYEFFQSHYFHRDRINISDKELFADCAKNDEKILRSEIETEKSGNRMDLQSLIETSSDEYYGEDYFPEKEPGSISSANISLIRRFNQHSTLVLKSIDTPQNSSNNNNKSSDVLGVAVEKKVTRDINNVDGVVERSNGKKNGTKRASPSSSSSVASELELLTGNIDDDVIGSRDVNVTSMTSLNLTRVDAYMHGPVPEMALTYNTSDELLAAAQAFHNDVISWKCNAAHQILPSNAGLNVLSELAPTGVLMQDSLGQQIDGIVPNDSKHELKSMYMALSELLRHFWSCFPVTSRELDEKAARMDECLRKFQQTKLAPFSEKLQTHQPDIDLTSHMNTMIEKAHTRFSTWQAKKLSRKPNI</sequence>
<keyword evidence="3" id="KW-0677">Repeat</keyword>
<dbReference type="GO" id="GO:0005675">
    <property type="term" value="C:transcription factor TFIIH holo complex"/>
    <property type="evidence" value="ECO:0000318"/>
    <property type="project" value="GO_Central"/>
</dbReference>
<dbReference type="SMART" id="SM00751">
    <property type="entry name" value="BSD"/>
    <property type="match status" value="2"/>
</dbReference>
<dbReference type="KEGG" id="hro:HELRODRAFT_102185"/>
<gene>
    <name evidence="14" type="primary">20194539</name>
    <name evidence="13" type="ORF">HELRODRAFT_102185</name>
</gene>
<evidence type="ECO:0000256" key="2">
    <source>
        <dbReference type="ARBA" id="ARBA00009448"/>
    </source>
</evidence>
<evidence type="ECO:0000256" key="11">
    <source>
        <dbReference type="SAM" id="MobiDB-lite"/>
    </source>
</evidence>
<dbReference type="EMBL" id="KB097417">
    <property type="protein sequence ID" value="ESN97259.1"/>
    <property type="molecule type" value="Genomic_DNA"/>
</dbReference>
<dbReference type="FunCoup" id="T1ED87">
    <property type="interactions" value="2018"/>
</dbReference>
<accession>T1ED87</accession>
<keyword evidence="6" id="KW-0804">Transcription</keyword>
<dbReference type="InterPro" id="IPR027079">
    <property type="entry name" value="Tfb1/GTF2H1"/>
</dbReference>
<reference evidence="14" key="3">
    <citation type="submission" date="2015-06" db="UniProtKB">
        <authorList>
            <consortium name="EnsemblMetazoa"/>
        </authorList>
    </citation>
    <scope>IDENTIFICATION</scope>
</reference>
<reference evidence="15" key="1">
    <citation type="submission" date="2012-12" db="EMBL/GenBank/DDBJ databases">
        <authorList>
            <person name="Hellsten U."/>
            <person name="Grimwood J."/>
            <person name="Chapman J.A."/>
            <person name="Shapiro H."/>
            <person name="Aerts A."/>
            <person name="Otillar R.P."/>
            <person name="Terry A.Y."/>
            <person name="Boore J.L."/>
            <person name="Simakov O."/>
            <person name="Marletaz F."/>
            <person name="Cho S.-J."/>
            <person name="Edsinger-Gonzales E."/>
            <person name="Havlak P."/>
            <person name="Kuo D.-H."/>
            <person name="Larsson T."/>
            <person name="Lv J."/>
            <person name="Arendt D."/>
            <person name="Savage R."/>
            <person name="Osoegawa K."/>
            <person name="de Jong P."/>
            <person name="Lindberg D.R."/>
            <person name="Seaver E.C."/>
            <person name="Weisblat D.A."/>
            <person name="Putnam N.H."/>
            <person name="Grigoriev I.V."/>
            <person name="Rokhsar D.S."/>
        </authorList>
    </citation>
    <scope>NUCLEOTIDE SEQUENCE</scope>
</reference>
<dbReference type="EMBL" id="AMQM01006412">
    <property type="status" value="NOT_ANNOTATED_CDS"/>
    <property type="molecule type" value="Genomic_DNA"/>
</dbReference>
<dbReference type="RefSeq" id="XP_009024736.1">
    <property type="nucleotide sequence ID" value="XM_009026488.1"/>
</dbReference>
<evidence type="ECO:0000256" key="4">
    <source>
        <dbReference type="ARBA" id="ARBA00022763"/>
    </source>
</evidence>
<keyword evidence="7" id="KW-0234">DNA repair</keyword>
<evidence type="ECO:0000256" key="7">
    <source>
        <dbReference type="ARBA" id="ARBA00023204"/>
    </source>
</evidence>
<dbReference type="Gene3D" id="6.10.140.1200">
    <property type="match status" value="1"/>
</dbReference>
<dbReference type="InterPro" id="IPR005607">
    <property type="entry name" value="BSD_dom"/>
</dbReference>
<dbReference type="SUPFAM" id="SSF140383">
    <property type="entry name" value="BSD domain-like"/>
    <property type="match status" value="2"/>
</dbReference>
<dbReference type="PANTHER" id="PTHR12856">
    <property type="entry name" value="TRANSCRIPTION INITIATION FACTOR IIH-RELATED"/>
    <property type="match status" value="1"/>
</dbReference>
<dbReference type="Gene3D" id="2.30.29.30">
    <property type="entry name" value="Pleckstrin-homology domain (PH domain)/Phosphotyrosine-binding domain (PTB)"/>
    <property type="match status" value="1"/>
</dbReference>
<evidence type="ECO:0000313" key="15">
    <source>
        <dbReference type="Proteomes" id="UP000015101"/>
    </source>
</evidence>
<dbReference type="HOGENOM" id="CLU_037467_0_0_1"/>
<reference evidence="13 15" key="2">
    <citation type="journal article" date="2013" name="Nature">
        <title>Insights into bilaterian evolution from three spiralian genomes.</title>
        <authorList>
            <person name="Simakov O."/>
            <person name="Marletaz F."/>
            <person name="Cho S.J."/>
            <person name="Edsinger-Gonzales E."/>
            <person name="Havlak P."/>
            <person name="Hellsten U."/>
            <person name="Kuo D.H."/>
            <person name="Larsson T."/>
            <person name="Lv J."/>
            <person name="Arendt D."/>
            <person name="Savage R."/>
            <person name="Osoegawa K."/>
            <person name="de Jong P."/>
            <person name="Grimwood J."/>
            <person name="Chapman J.A."/>
            <person name="Shapiro H."/>
            <person name="Aerts A."/>
            <person name="Otillar R.P."/>
            <person name="Terry A.Y."/>
            <person name="Boore J.L."/>
            <person name="Grigoriev I.V."/>
            <person name="Lindberg D.R."/>
            <person name="Seaver E.C."/>
            <person name="Weisblat D.A."/>
            <person name="Putnam N.H."/>
            <person name="Rokhsar D.S."/>
        </authorList>
    </citation>
    <scope>NUCLEOTIDE SEQUENCE</scope>
</reference>
<evidence type="ECO:0000256" key="6">
    <source>
        <dbReference type="ARBA" id="ARBA00023163"/>
    </source>
</evidence>
<evidence type="ECO:0000259" key="12">
    <source>
        <dbReference type="PROSITE" id="PS50858"/>
    </source>
</evidence>
<evidence type="ECO:0000256" key="10">
    <source>
        <dbReference type="ARBA" id="ARBA00070129"/>
    </source>
</evidence>
<dbReference type="GO" id="GO:0000439">
    <property type="term" value="C:transcription factor TFIIH core complex"/>
    <property type="evidence" value="ECO:0000318"/>
    <property type="project" value="GO_Central"/>
</dbReference>
<dbReference type="InterPro" id="IPR013876">
    <property type="entry name" value="TFIIH_BTF_p62_N"/>
</dbReference>
<keyword evidence="8" id="KW-0539">Nucleus</keyword>
<comment type="function">
    <text evidence="9">Component of the general transcription and DNA repair factor IIH (TFIIH) core complex, which is involved in general and transcription-coupled nucleotide excision repair (NER) of damaged DNA and, when complexed to CAK, in RNA transcription by RNA polymerase II. In NER, TFIIH acts by opening DNA around the lesion to allow the excision of the damaged oligonucleotide and its replacement by a new DNA fragment. In transcription, TFIIH has an essential role in transcription initiation. When the pre-initiation complex (PIC) has been established, TFIIH is required for promoter opening and promoter escape. Phosphorylation of the C-terminal tail (CTD) of the largest subunit of RNA polymerase II by the kinase module CAK controls the initiation of transcription.</text>
</comment>